<name>A0ABM8UXC4_9BACT</name>
<dbReference type="Gene3D" id="1.10.150.170">
    <property type="entry name" value="Putative methyltransferase TM0872, insert domain"/>
    <property type="match status" value="1"/>
</dbReference>
<gene>
    <name evidence="6 8" type="primary">rsmH</name>
    <name evidence="8" type="ORF">DYBT9623_04911</name>
</gene>
<keyword evidence="2 6" id="KW-0698">rRNA processing</keyword>
<evidence type="ECO:0000313" key="8">
    <source>
        <dbReference type="EMBL" id="CAG5073766.1"/>
    </source>
</evidence>
<dbReference type="SUPFAM" id="SSF81799">
    <property type="entry name" value="Putative methyltransferase TM0872, insert domain"/>
    <property type="match status" value="1"/>
</dbReference>
<dbReference type="Pfam" id="PF01795">
    <property type="entry name" value="Methyltransf_5"/>
    <property type="match status" value="1"/>
</dbReference>
<evidence type="ECO:0000256" key="4">
    <source>
        <dbReference type="ARBA" id="ARBA00022679"/>
    </source>
</evidence>
<evidence type="ECO:0000256" key="1">
    <source>
        <dbReference type="ARBA" id="ARBA00010396"/>
    </source>
</evidence>
<evidence type="ECO:0000256" key="6">
    <source>
        <dbReference type="HAMAP-Rule" id="MF_01007"/>
    </source>
</evidence>
<dbReference type="InterPro" id="IPR002903">
    <property type="entry name" value="RsmH"/>
</dbReference>
<comment type="function">
    <text evidence="6">Specifically methylates the N4 position of cytidine in position 1402 (C1402) of 16S rRNA.</text>
</comment>
<dbReference type="RefSeq" id="WP_215236168.1">
    <property type="nucleotide sequence ID" value="NZ_CAJRAU010000009.1"/>
</dbReference>
<feature type="binding site" evidence="6">
    <location>
        <position position="101"/>
    </location>
    <ligand>
        <name>S-adenosyl-L-methionine</name>
        <dbReference type="ChEBI" id="CHEBI:59789"/>
    </ligand>
</feature>
<feature type="binding site" evidence="6">
    <location>
        <begin position="36"/>
        <end position="38"/>
    </location>
    <ligand>
        <name>S-adenosyl-L-methionine</name>
        <dbReference type="ChEBI" id="CHEBI:59789"/>
    </ligand>
</feature>
<dbReference type="HAMAP" id="MF_01007">
    <property type="entry name" value="16SrRNA_methyltr_H"/>
    <property type="match status" value="1"/>
</dbReference>
<evidence type="ECO:0000256" key="7">
    <source>
        <dbReference type="SAM" id="MobiDB-lite"/>
    </source>
</evidence>
<dbReference type="GO" id="GO:0032259">
    <property type="term" value="P:methylation"/>
    <property type="evidence" value="ECO:0007669"/>
    <property type="project" value="UniProtKB-KW"/>
</dbReference>
<comment type="similarity">
    <text evidence="1 6">Belongs to the methyltransferase superfamily. RsmH family.</text>
</comment>
<evidence type="ECO:0000256" key="5">
    <source>
        <dbReference type="ARBA" id="ARBA00022691"/>
    </source>
</evidence>
<organism evidence="8 9">
    <name type="scientific">Dyadobacter linearis</name>
    <dbReference type="NCBI Taxonomy" id="2823330"/>
    <lineage>
        <taxon>Bacteria</taxon>
        <taxon>Pseudomonadati</taxon>
        <taxon>Bacteroidota</taxon>
        <taxon>Cytophagia</taxon>
        <taxon>Cytophagales</taxon>
        <taxon>Spirosomataceae</taxon>
        <taxon>Dyadobacter</taxon>
    </lineage>
</organism>
<dbReference type="GO" id="GO:0008168">
    <property type="term" value="F:methyltransferase activity"/>
    <property type="evidence" value="ECO:0007669"/>
    <property type="project" value="UniProtKB-KW"/>
</dbReference>
<accession>A0ABM8UXC4</accession>
<keyword evidence="9" id="KW-1185">Reference proteome</keyword>
<dbReference type="InterPro" id="IPR029063">
    <property type="entry name" value="SAM-dependent_MTases_sf"/>
</dbReference>
<dbReference type="PANTHER" id="PTHR11265">
    <property type="entry name" value="S-ADENOSYL-METHYLTRANSFERASE MRAW"/>
    <property type="match status" value="1"/>
</dbReference>
<dbReference type="InterPro" id="IPR023397">
    <property type="entry name" value="SAM-dep_MeTrfase_MraW_recog"/>
</dbReference>
<evidence type="ECO:0000256" key="2">
    <source>
        <dbReference type="ARBA" id="ARBA00022552"/>
    </source>
</evidence>
<feature type="binding site" evidence="6">
    <location>
        <position position="80"/>
    </location>
    <ligand>
        <name>S-adenosyl-L-methionine</name>
        <dbReference type="ChEBI" id="CHEBI:59789"/>
    </ligand>
</feature>
<dbReference type="EC" id="2.1.1.199" evidence="6"/>
<reference evidence="8 9" key="1">
    <citation type="submission" date="2021-04" db="EMBL/GenBank/DDBJ databases">
        <authorList>
            <person name="Rodrigo-Torres L."/>
            <person name="Arahal R. D."/>
            <person name="Lucena T."/>
        </authorList>
    </citation>
    <scope>NUCLEOTIDE SEQUENCE [LARGE SCALE GENOMIC DNA]</scope>
    <source>
        <strain evidence="8 9">CECT 9623</strain>
    </source>
</reference>
<feature type="region of interest" description="Disordered" evidence="7">
    <location>
        <begin position="280"/>
        <end position="306"/>
    </location>
</feature>
<dbReference type="NCBIfam" id="TIGR00006">
    <property type="entry name" value="16S rRNA (cytosine(1402)-N(4))-methyltransferase RsmH"/>
    <property type="match status" value="1"/>
</dbReference>
<dbReference type="Gene3D" id="3.40.50.150">
    <property type="entry name" value="Vaccinia Virus protein VP39"/>
    <property type="match status" value="1"/>
</dbReference>
<dbReference type="SUPFAM" id="SSF53335">
    <property type="entry name" value="S-adenosyl-L-methionine-dependent methyltransferases"/>
    <property type="match status" value="1"/>
</dbReference>
<evidence type="ECO:0000256" key="3">
    <source>
        <dbReference type="ARBA" id="ARBA00022603"/>
    </source>
</evidence>
<sequence>MDQQSTYHEPVMLQECLEGLQIDPTGIYVDVTFGGGGHSKAILEQLTTGRLLVFDQDPDAARNSDILKDDQRFTFIAANFRHLKRYLKLHKAEKVNGILADLGVSSHQINTPERGFSTRFEADLDMRMNPGIDKTAKEVLNSRSARELQRILGMYGEVTNAKTAAEAIFSARHNTPIETVNDLKTLLLRFAPKHRENKYFAQVFQALRIEVNDELLVLEEFLAQVPEVLAPGGRLVVMSYHSLEDRLVKNFIQKGKFDGELEKDFYGNVLKPLNSVTRKPVEATPEEVERNPRARSAKLRIAEKEA</sequence>
<keyword evidence="5 6" id="KW-0949">S-adenosyl-L-methionine</keyword>
<comment type="catalytic activity">
    <reaction evidence="6">
        <text>cytidine(1402) in 16S rRNA + S-adenosyl-L-methionine = N(4)-methylcytidine(1402) in 16S rRNA + S-adenosyl-L-homocysteine + H(+)</text>
        <dbReference type="Rhea" id="RHEA:42928"/>
        <dbReference type="Rhea" id="RHEA-COMP:10286"/>
        <dbReference type="Rhea" id="RHEA-COMP:10287"/>
        <dbReference type="ChEBI" id="CHEBI:15378"/>
        <dbReference type="ChEBI" id="CHEBI:57856"/>
        <dbReference type="ChEBI" id="CHEBI:59789"/>
        <dbReference type="ChEBI" id="CHEBI:74506"/>
        <dbReference type="ChEBI" id="CHEBI:82748"/>
        <dbReference type="EC" id="2.1.1.199"/>
    </reaction>
</comment>
<keyword evidence="3 6" id="KW-0489">Methyltransferase</keyword>
<comment type="subcellular location">
    <subcellularLocation>
        <location evidence="6">Cytoplasm</location>
    </subcellularLocation>
</comment>
<proteinExistence type="inferred from homology"/>
<evidence type="ECO:0000313" key="9">
    <source>
        <dbReference type="Proteomes" id="UP000679725"/>
    </source>
</evidence>
<dbReference type="PANTHER" id="PTHR11265:SF0">
    <property type="entry name" value="12S RRNA N4-METHYLCYTIDINE METHYLTRANSFERASE"/>
    <property type="match status" value="1"/>
</dbReference>
<dbReference type="EMBL" id="CAJRAU010000009">
    <property type="protein sequence ID" value="CAG5073766.1"/>
    <property type="molecule type" value="Genomic_DNA"/>
</dbReference>
<comment type="caution">
    <text evidence="8">The sequence shown here is derived from an EMBL/GenBank/DDBJ whole genome shotgun (WGS) entry which is preliminary data.</text>
</comment>
<protein>
    <recommendedName>
        <fullName evidence="6">Ribosomal RNA small subunit methyltransferase H</fullName>
        <ecNumber evidence="6">2.1.1.199</ecNumber>
    </recommendedName>
    <alternativeName>
        <fullName evidence="6">16S rRNA m(4)C1402 methyltransferase</fullName>
    </alternativeName>
    <alternativeName>
        <fullName evidence="6">rRNA (cytosine-N(4)-)-methyltransferase RsmH</fullName>
    </alternativeName>
</protein>
<dbReference type="Proteomes" id="UP000679725">
    <property type="component" value="Unassembled WGS sequence"/>
</dbReference>
<feature type="binding site" evidence="6">
    <location>
        <position position="108"/>
    </location>
    <ligand>
        <name>S-adenosyl-L-methionine</name>
        <dbReference type="ChEBI" id="CHEBI:59789"/>
    </ligand>
</feature>
<dbReference type="PIRSF" id="PIRSF004486">
    <property type="entry name" value="MraW"/>
    <property type="match status" value="1"/>
</dbReference>
<keyword evidence="6" id="KW-0963">Cytoplasm</keyword>
<keyword evidence="4 6" id="KW-0808">Transferase</keyword>
<feature type="binding site" evidence="6">
    <location>
        <position position="55"/>
    </location>
    <ligand>
        <name>S-adenosyl-L-methionine</name>
        <dbReference type="ChEBI" id="CHEBI:59789"/>
    </ligand>
</feature>